<evidence type="ECO:0000313" key="2">
    <source>
        <dbReference type="EMBL" id="KAJ9606775.1"/>
    </source>
</evidence>
<dbReference type="InterPro" id="IPR000182">
    <property type="entry name" value="GNAT_dom"/>
</dbReference>
<dbReference type="Proteomes" id="UP001172673">
    <property type="component" value="Unassembled WGS sequence"/>
</dbReference>
<dbReference type="Pfam" id="PF13302">
    <property type="entry name" value="Acetyltransf_3"/>
    <property type="match status" value="1"/>
</dbReference>
<dbReference type="Gene3D" id="3.40.630.30">
    <property type="match status" value="1"/>
</dbReference>
<dbReference type="AlphaFoldDB" id="A0AA39CG10"/>
<organism evidence="2 3">
    <name type="scientific">Cladophialophora chaetospira</name>
    <dbReference type="NCBI Taxonomy" id="386627"/>
    <lineage>
        <taxon>Eukaryota</taxon>
        <taxon>Fungi</taxon>
        <taxon>Dikarya</taxon>
        <taxon>Ascomycota</taxon>
        <taxon>Pezizomycotina</taxon>
        <taxon>Eurotiomycetes</taxon>
        <taxon>Chaetothyriomycetidae</taxon>
        <taxon>Chaetothyriales</taxon>
        <taxon>Herpotrichiellaceae</taxon>
        <taxon>Cladophialophora</taxon>
    </lineage>
</organism>
<dbReference type="InterPro" id="IPR051908">
    <property type="entry name" value="Ribosomal_N-acetyltransferase"/>
</dbReference>
<feature type="domain" description="N-acetyltransferase" evidence="1">
    <location>
        <begin position="19"/>
        <end position="171"/>
    </location>
</feature>
<evidence type="ECO:0000259" key="1">
    <source>
        <dbReference type="Pfam" id="PF13302"/>
    </source>
</evidence>
<comment type="caution">
    <text evidence="2">The sequence shown here is derived from an EMBL/GenBank/DDBJ whole genome shotgun (WGS) entry which is preliminary data.</text>
</comment>
<gene>
    <name evidence="2" type="ORF">H2200_008784</name>
</gene>
<dbReference type="SUPFAM" id="SSF55729">
    <property type="entry name" value="Acyl-CoA N-acyltransferases (Nat)"/>
    <property type="match status" value="1"/>
</dbReference>
<keyword evidence="3" id="KW-1185">Reference proteome</keyword>
<sequence>MATTESNFCFPLKRLDNSRLILEPFDFHKYADQFVQETKGHPELFAYVYQGPFLTIADFEDFYDTRIRSTDTETLFAILKKTENPDEGDGPLFAGVVGFQNASVFNATIEIGFVTIFPRYHRSFVASTAVGLLLLYALDLPPEGLGLRRCQWQSHALNEASKRLALRLGFTFESVQRFQRVVPANKIGNGYDTSYQTEEGREVPRPSRDSAVFAYYCDEWLDKRKDVVAILERR</sequence>
<dbReference type="PANTHER" id="PTHR43441:SF5">
    <property type="entry name" value="FAMILY ACETYLTRANSFERASE, PUTATIVE-RELATED"/>
    <property type="match status" value="1"/>
</dbReference>
<dbReference type="GO" id="GO:0008999">
    <property type="term" value="F:protein-N-terminal-alanine acetyltransferase activity"/>
    <property type="evidence" value="ECO:0007669"/>
    <property type="project" value="TreeGrafter"/>
</dbReference>
<evidence type="ECO:0000313" key="3">
    <source>
        <dbReference type="Proteomes" id="UP001172673"/>
    </source>
</evidence>
<reference evidence="2" key="1">
    <citation type="submission" date="2022-10" db="EMBL/GenBank/DDBJ databases">
        <title>Culturing micro-colonial fungi from biological soil crusts in the Mojave desert and describing Neophaeococcomyces mojavensis, and introducing the new genera and species Taxawa tesnikishii.</title>
        <authorList>
            <person name="Kurbessoian T."/>
            <person name="Stajich J.E."/>
        </authorList>
    </citation>
    <scope>NUCLEOTIDE SEQUENCE</scope>
    <source>
        <strain evidence="2">TK_41</strain>
    </source>
</reference>
<dbReference type="GO" id="GO:1990189">
    <property type="term" value="F:protein N-terminal-serine acetyltransferase activity"/>
    <property type="evidence" value="ECO:0007669"/>
    <property type="project" value="TreeGrafter"/>
</dbReference>
<name>A0AA39CG10_9EURO</name>
<proteinExistence type="predicted"/>
<dbReference type="PANTHER" id="PTHR43441">
    <property type="entry name" value="RIBOSOMAL-PROTEIN-SERINE ACETYLTRANSFERASE"/>
    <property type="match status" value="1"/>
</dbReference>
<protein>
    <recommendedName>
        <fullName evidence="1">N-acetyltransferase domain-containing protein</fullName>
    </recommendedName>
</protein>
<dbReference type="EMBL" id="JAPDRK010000013">
    <property type="protein sequence ID" value="KAJ9606775.1"/>
    <property type="molecule type" value="Genomic_DNA"/>
</dbReference>
<dbReference type="InterPro" id="IPR016181">
    <property type="entry name" value="Acyl_CoA_acyltransferase"/>
</dbReference>
<accession>A0AA39CG10</accession>